<protein>
    <submittedName>
        <fullName evidence="2">Uncharacterized protein</fullName>
    </submittedName>
</protein>
<sequence>MDVGSLAEWVSGLGALAAALVALNVATDAQRIAKEDRRAAVRDRLAGRLVELIKAVEYDILLSEDRGEIQRSATTAALCRVLWGQRNWFGTTWHVYCEEDQRWPEDLYQHGQLFPRMRSELQEALNQLDHQDAIEDRPRVPLRDRALAKLGLQRRQRI</sequence>
<proteinExistence type="predicted"/>
<dbReference type="RefSeq" id="WP_343966995.1">
    <property type="nucleotide sequence ID" value="NZ_BAAAHK010000004.1"/>
</dbReference>
<evidence type="ECO:0000313" key="2">
    <source>
        <dbReference type="EMBL" id="GAA0933464.1"/>
    </source>
</evidence>
<keyword evidence="1" id="KW-0812">Transmembrane</keyword>
<dbReference type="Proteomes" id="UP001500542">
    <property type="component" value="Unassembled WGS sequence"/>
</dbReference>
<accession>A0ABP4A9N0</accession>
<comment type="caution">
    <text evidence="2">The sequence shown here is derived from an EMBL/GenBank/DDBJ whole genome shotgun (WGS) entry which is preliminary data.</text>
</comment>
<name>A0ABP4A9N0_9ACTN</name>
<keyword evidence="3" id="KW-1185">Reference proteome</keyword>
<organism evidence="2 3">
    <name type="scientific">Kribbella koreensis</name>
    <dbReference type="NCBI Taxonomy" id="57909"/>
    <lineage>
        <taxon>Bacteria</taxon>
        <taxon>Bacillati</taxon>
        <taxon>Actinomycetota</taxon>
        <taxon>Actinomycetes</taxon>
        <taxon>Propionibacteriales</taxon>
        <taxon>Kribbellaceae</taxon>
        <taxon>Kribbella</taxon>
    </lineage>
</organism>
<evidence type="ECO:0000256" key="1">
    <source>
        <dbReference type="SAM" id="Phobius"/>
    </source>
</evidence>
<reference evidence="3" key="1">
    <citation type="journal article" date="2019" name="Int. J. Syst. Evol. Microbiol.">
        <title>The Global Catalogue of Microorganisms (GCM) 10K type strain sequencing project: providing services to taxonomists for standard genome sequencing and annotation.</title>
        <authorList>
            <consortium name="The Broad Institute Genomics Platform"/>
            <consortium name="The Broad Institute Genome Sequencing Center for Infectious Disease"/>
            <person name="Wu L."/>
            <person name="Ma J."/>
        </authorList>
    </citation>
    <scope>NUCLEOTIDE SEQUENCE [LARGE SCALE GENOMIC DNA]</scope>
    <source>
        <strain evidence="3">JCM 10977</strain>
    </source>
</reference>
<dbReference type="EMBL" id="BAAAHK010000004">
    <property type="protein sequence ID" value="GAA0933464.1"/>
    <property type="molecule type" value="Genomic_DNA"/>
</dbReference>
<gene>
    <name evidence="2" type="ORF">GCM10009554_18650</name>
</gene>
<keyword evidence="1" id="KW-0472">Membrane</keyword>
<evidence type="ECO:0000313" key="3">
    <source>
        <dbReference type="Proteomes" id="UP001500542"/>
    </source>
</evidence>
<feature type="transmembrane region" description="Helical" evidence="1">
    <location>
        <begin position="6"/>
        <end position="27"/>
    </location>
</feature>
<keyword evidence="1" id="KW-1133">Transmembrane helix</keyword>